<evidence type="ECO:0000313" key="2">
    <source>
        <dbReference type="Proteomes" id="UP000770717"/>
    </source>
</evidence>
<dbReference type="Proteomes" id="UP000770717">
    <property type="component" value="Unassembled WGS sequence"/>
</dbReference>
<gene>
    <name evidence="1" type="ORF">GDO78_019559</name>
</gene>
<keyword evidence="2" id="KW-1185">Reference proteome</keyword>
<dbReference type="AlphaFoldDB" id="A0A8J6ECG9"/>
<reference evidence="1" key="1">
    <citation type="thesis" date="2020" institute="ProQuest LLC" country="789 East Eisenhower Parkway, Ann Arbor, MI, USA">
        <title>Comparative Genomics and Chromosome Evolution.</title>
        <authorList>
            <person name="Mudd A.B."/>
        </authorList>
    </citation>
    <scope>NUCLEOTIDE SEQUENCE</scope>
    <source>
        <strain evidence="1">HN-11 Male</strain>
        <tissue evidence="1">Kidney and liver</tissue>
    </source>
</reference>
<accession>A0A8J6ECG9</accession>
<name>A0A8J6ECG9_ELECQ</name>
<protein>
    <submittedName>
        <fullName evidence="1">Uncharacterized protein</fullName>
    </submittedName>
</protein>
<evidence type="ECO:0000313" key="1">
    <source>
        <dbReference type="EMBL" id="KAG9464681.1"/>
    </source>
</evidence>
<organism evidence="1 2">
    <name type="scientific">Eleutherodactylus coqui</name>
    <name type="common">Puerto Rican coqui</name>
    <dbReference type="NCBI Taxonomy" id="57060"/>
    <lineage>
        <taxon>Eukaryota</taxon>
        <taxon>Metazoa</taxon>
        <taxon>Chordata</taxon>
        <taxon>Craniata</taxon>
        <taxon>Vertebrata</taxon>
        <taxon>Euteleostomi</taxon>
        <taxon>Amphibia</taxon>
        <taxon>Batrachia</taxon>
        <taxon>Anura</taxon>
        <taxon>Neobatrachia</taxon>
        <taxon>Hyloidea</taxon>
        <taxon>Eleutherodactylidae</taxon>
        <taxon>Eleutherodactylinae</taxon>
        <taxon>Eleutherodactylus</taxon>
        <taxon>Eleutherodactylus</taxon>
    </lineage>
</organism>
<proteinExistence type="predicted"/>
<dbReference type="EMBL" id="WNTK01004053">
    <property type="protein sequence ID" value="KAG9464681.1"/>
    <property type="molecule type" value="Genomic_DNA"/>
</dbReference>
<sequence>MSARLLHVRNALSFYILPMPFRAHWWQLTMGAAGAHRWAEVTAVHLSLSPASLLYIPIVGWASGGIENVFFLYHVLAGKLTSIQGACHVNQRCLYILHIFV</sequence>
<comment type="caution">
    <text evidence="1">The sequence shown here is derived from an EMBL/GenBank/DDBJ whole genome shotgun (WGS) entry which is preliminary data.</text>
</comment>